<evidence type="ECO:0000313" key="3">
    <source>
        <dbReference type="Proteomes" id="UP001206595"/>
    </source>
</evidence>
<dbReference type="RefSeq" id="XP_051445493.1">
    <property type="nucleotide sequence ID" value="XM_051588399.1"/>
</dbReference>
<dbReference type="GeneID" id="75913744"/>
<dbReference type="InterPro" id="IPR011989">
    <property type="entry name" value="ARM-like"/>
</dbReference>
<dbReference type="AlphaFoldDB" id="A0AAD5EC44"/>
<dbReference type="GO" id="GO:0110078">
    <property type="term" value="C:TTT Hsp90 cochaperone complex"/>
    <property type="evidence" value="ECO:0007669"/>
    <property type="project" value="InterPro"/>
</dbReference>
<dbReference type="InterPro" id="IPR016024">
    <property type="entry name" value="ARM-type_fold"/>
</dbReference>
<reference evidence="2" key="1">
    <citation type="submission" date="2021-06" db="EMBL/GenBank/DDBJ databases">
        <authorList>
            <consortium name="DOE Joint Genome Institute"/>
            <person name="Mondo S.J."/>
            <person name="Amses K.R."/>
            <person name="Simmons D.R."/>
            <person name="Longcore J.E."/>
            <person name="Seto K."/>
            <person name="Alves G.H."/>
            <person name="Bonds A.E."/>
            <person name="Quandt C.A."/>
            <person name="Davis W.J."/>
            <person name="Chang Y."/>
            <person name="Letcher P.M."/>
            <person name="Powell M.J."/>
            <person name="Kuo A."/>
            <person name="Labutti K."/>
            <person name="Pangilinan J."/>
            <person name="Andreopoulos W."/>
            <person name="Tritt A."/>
            <person name="Riley R."/>
            <person name="Hundley H."/>
            <person name="Johnson J."/>
            <person name="Lipzen A."/>
            <person name="Barry K."/>
            <person name="Berbee M.L."/>
            <person name="Buchler N.E."/>
            <person name="Grigoriev I.V."/>
            <person name="Spatafora J.W."/>
            <person name="Stajich J.E."/>
            <person name="James T.Y."/>
        </authorList>
    </citation>
    <scope>NUCLEOTIDE SEQUENCE</scope>
    <source>
        <strain evidence="2">AG</strain>
    </source>
</reference>
<comment type="caution">
    <text evidence="2">The sequence shown here is derived from an EMBL/GenBank/DDBJ whole genome shotgun (WGS) entry which is preliminary data.</text>
</comment>
<dbReference type="Pfam" id="PF10521">
    <property type="entry name" value="Tti2"/>
    <property type="match status" value="1"/>
</dbReference>
<dbReference type="EMBL" id="MU620912">
    <property type="protein sequence ID" value="KAI8580489.1"/>
    <property type="molecule type" value="Genomic_DNA"/>
</dbReference>
<gene>
    <name evidence="2" type="ORF">K450DRAFT_237277</name>
</gene>
<comment type="similarity">
    <text evidence="1">Belongs to the TTI2 family.</text>
</comment>
<dbReference type="SUPFAM" id="SSF48371">
    <property type="entry name" value="ARM repeat"/>
    <property type="match status" value="1"/>
</dbReference>
<dbReference type="Gene3D" id="1.25.10.10">
    <property type="entry name" value="Leucine-rich Repeat Variant"/>
    <property type="match status" value="1"/>
</dbReference>
<dbReference type="InterPro" id="IPR018870">
    <property type="entry name" value="Tti2"/>
</dbReference>
<proteinExistence type="inferred from homology"/>
<dbReference type="GO" id="GO:0005829">
    <property type="term" value="C:cytosol"/>
    <property type="evidence" value="ECO:0007669"/>
    <property type="project" value="TreeGrafter"/>
</dbReference>
<name>A0AAD5EC44_UMBRA</name>
<sequence>MSQQWQAFVRQWNEPCCLDYQKLNEKENHMLKEHLVSILETQVRPSFQKHTHPALDKRLQNGRYVDKSMDFDFHENQTWKQIEVSGFSAIDVIEWIIERASAEQLQPVYHMVAPPILIVLDDYESNYKLRGVQLIQAVLRKVEPVTLRRSGLGNVFLESLFQCLTYVHGESANPRLVEASYSCCRDLINLLESETSKERSRLYEKLVVEGLLLSQSSEMLDIQLINMKEVPPIFSELGIISVQYLKPILQLICENLQRPYSNMDLKIASASALLVMLQSCTPRIPAYRGQIIIGLLNSWIMVQNDQNDDSQDLRKLLTENWQLLRKIGGSKVEVRA</sequence>
<reference evidence="2" key="2">
    <citation type="journal article" date="2022" name="Proc. Natl. Acad. Sci. U.S.A.">
        <title>Diploid-dominant life cycles characterize the early evolution of Fungi.</title>
        <authorList>
            <person name="Amses K.R."/>
            <person name="Simmons D.R."/>
            <person name="Longcore J.E."/>
            <person name="Mondo S.J."/>
            <person name="Seto K."/>
            <person name="Jeronimo G.H."/>
            <person name="Bonds A.E."/>
            <person name="Quandt C.A."/>
            <person name="Davis W.J."/>
            <person name="Chang Y."/>
            <person name="Federici B.A."/>
            <person name="Kuo A."/>
            <person name="LaButti K."/>
            <person name="Pangilinan J."/>
            <person name="Andreopoulos W."/>
            <person name="Tritt A."/>
            <person name="Riley R."/>
            <person name="Hundley H."/>
            <person name="Johnson J."/>
            <person name="Lipzen A."/>
            <person name="Barry K."/>
            <person name="Lang B.F."/>
            <person name="Cuomo C.A."/>
            <person name="Buchler N.E."/>
            <person name="Grigoriev I.V."/>
            <person name="Spatafora J.W."/>
            <person name="Stajich J.E."/>
            <person name="James T.Y."/>
        </authorList>
    </citation>
    <scope>NUCLEOTIDE SEQUENCE</scope>
    <source>
        <strain evidence="2">AG</strain>
    </source>
</reference>
<accession>A0AAD5EC44</accession>
<dbReference type="PANTHER" id="PTHR32226:SF2">
    <property type="entry name" value="TELO2-INTERACTING PROTEIN 2"/>
    <property type="match status" value="1"/>
</dbReference>
<evidence type="ECO:0000313" key="2">
    <source>
        <dbReference type="EMBL" id="KAI8580489.1"/>
    </source>
</evidence>
<dbReference type="GO" id="GO:0005634">
    <property type="term" value="C:nucleus"/>
    <property type="evidence" value="ECO:0007669"/>
    <property type="project" value="TreeGrafter"/>
</dbReference>
<keyword evidence="3" id="KW-1185">Reference proteome</keyword>
<dbReference type="Proteomes" id="UP001206595">
    <property type="component" value="Unassembled WGS sequence"/>
</dbReference>
<protein>
    <submittedName>
        <fullName evidence="2">Uncharacterized protein</fullName>
    </submittedName>
</protein>
<organism evidence="2 3">
    <name type="scientific">Umbelopsis ramanniana AG</name>
    <dbReference type="NCBI Taxonomy" id="1314678"/>
    <lineage>
        <taxon>Eukaryota</taxon>
        <taxon>Fungi</taxon>
        <taxon>Fungi incertae sedis</taxon>
        <taxon>Mucoromycota</taxon>
        <taxon>Mucoromycotina</taxon>
        <taxon>Umbelopsidomycetes</taxon>
        <taxon>Umbelopsidales</taxon>
        <taxon>Umbelopsidaceae</taxon>
        <taxon>Umbelopsis</taxon>
    </lineage>
</organism>
<dbReference type="PANTHER" id="PTHR32226">
    <property type="entry name" value="TELO2-INTERACTING PROTEIN 2"/>
    <property type="match status" value="1"/>
</dbReference>
<evidence type="ECO:0000256" key="1">
    <source>
        <dbReference type="ARBA" id="ARBA00034736"/>
    </source>
</evidence>